<evidence type="ECO:0000313" key="4">
    <source>
        <dbReference type="EMBL" id="OYR23335.1"/>
    </source>
</evidence>
<dbReference type="InterPro" id="IPR000873">
    <property type="entry name" value="AMP-dep_synth/lig_dom"/>
</dbReference>
<dbReference type="Pfam" id="PF13193">
    <property type="entry name" value="AMP-binding_C"/>
    <property type="match status" value="1"/>
</dbReference>
<proteinExistence type="predicted"/>
<dbReference type="OrthoDB" id="9803968at2"/>
<dbReference type="GO" id="GO:0016405">
    <property type="term" value="F:CoA-ligase activity"/>
    <property type="evidence" value="ECO:0007669"/>
    <property type="project" value="InterPro"/>
</dbReference>
<dbReference type="GO" id="GO:0005524">
    <property type="term" value="F:ATP binding"/>
    <property type="evidence" value="ECO:0007669"/>
    <property type="project" value="InterPro"/>
</dbReference>
<dbReference type="PROSITE" id="PS00455">
    <property type="entry name" value="AMP_BINDING"/>
    <property type="match status" value="1"/>
</dbReference>
<comment type="caution">
    <text evidence="4">The sequence shown here is derived from an EMBL/GenBank/DDBJ whole genome shotgun (WGS) entry which is preliminary data.</text>
</comment>
<accession>A0A256G876</accession>
<dbReference type="InterPro" id="IPR011957">
    <property type="entry name" value="Benz_CoA_lig"/>
</dbReference>
<organism evidence="4 5">
    <name type="scientific">Brucella thiophenivorans</name>
    <dbReference type="NCBI Taxonomy" id="571255"/>
    <lineage>
        <taxon>Bacteria</taxon>
        <taxon>Pseudomonadati</taxon>
        <taxon>Pseudomonadota</taxon>
        <taxon>Alphaproteobacteria</taxon>
        <taxon>Hyphomicrobiales</taxon>
        <taxon>Brucellaceae</taxon>
        <taxon>Brucella/Ochrobactrum group</taxon>
        <taxon>Brucella</taxon>
    </lineage>
</organism>
<dbReference type="PANTHER" id="PTHR43352:SF1">
    <property type="entry name" value="ANTHRANILATE--COA LIGASE"/>
    <property type="match status" value="1"/>
</dbReference>
<dbReference type="EMBL" id="NNRJ01000001">
    <property type="protein sequence ID" value="OYR23335.1"/>
    <property type="molecule type" value="Genomic_DNA"/>
</dbReference>
<dbReference type="AlphaFoldDB" id="A0A256G876"/>
<dbReference type="InterPro" id="IPR042099">
    <property type="entry name" value="ANL_N_sf"/>
</dbReference>
<dbReference type="NCBIfam" id="TIGR02262">
    <property type="entry name" value="benz_CoA_lig"/>
    <property type="match status" value="1"/>
</dbReference>
<dbReference type="Pfam" id="PF00501">
    <property type="entry name" value="AMP-binding"/>
    <property type="match status" value="1"/>
</dbReference>
<dbReference type="InterPro" id="IPR025110">
    <property type="entry name" value="AMP-bd_C"/>
</dbReference>
<evidence type="ECO:0000313" key="5">
    <source>
        <dbReference type="Proteomes" id="UP000215590"/>
    </source>
</evidence>
<dbReference type="InterPro" id="IPR020845">
    <property type="entry name" value="AMP-binding_CS"/>
</dbReference>
<dbReference type="PANTHER" id="PTHR43352">
    <property type="entry name" value="ACETYL-COA SYNTHETASE"/>
    <property type="match status" value="1"/>
</dbReference>
<dbReference type="GO" id="GO:0044550">
    <property type="term" value="P:secondary metabolite biosynthetic process"/>
    <property type="evidence" value="ECO:0007669"/>
    <property type="project" value="TreeGrafter"/>
</dbReference>
<dbReference type="InterPro" id="IPR045851">
    <property type="entry name" value="AMP-bd_C_sf"/>
</dbReference>
<dbReference type="GO" id="GO:0016878">
    <property type="term" value="F:acid-thiol ligase activity"/>
    <property type="evidence" value="ECO:0007669"/>
    <property type="project" value="TreeGrafter"/>
</dbReference>
<evidence type="ECO:0000259" key="2">
    <source>
        <dbReference type="Pfam" id="PF00501"/>
    </source>
</evidence>
<sequence>MTLPIYSEDWKAWSDPAIPEYVNATDLLLDRHVEGGRADKTALISDGEAISYCALLAEVCRAANGLCAAGLPERSRILISATDTLTSVAIWLGALRAGLVPVSISDLYKTDQLVYFIRDTAATAVFIDERQMAKMIEAQDTLPATLRTIIVNGDAPEATGITRAGLRVTTYGSLVHGQPAQLEATTLHANDVSYMFYSGGTTGTSKGITHLAHDFILVPERQGFWWSYTENDIVLATSKKYFTHGLWPGLLIPLYWGGTAIIMSDNLIPSKLTDVIETHRPTKLITVPTVIKLMLAHFEEHGLEPNFSSLGAVYTASEKMPPEVFERWHRRFGLELFDSIGSSEVTYEWIANRPSDFRRGSLGKPIVGVEIRLLDDDGNIISNPNTPGECLVKSRTACLFYWRKFDETKATFQGEWVRTGDHLLFDEDGYFWFAGRSNDVFKVKGLWVSPIEVEAAITRDERVLEAAVYAIEGNDGLSKVKAHVVLKDHYSGDVAMADELKGQVRHHCGGYKVPDEIVFVGSLPRTALQKIDRRTLRERETASRAI</sequence>
<reference evidence="4 5" key="1">
    <citation type="submission" date="2017-07" db="EMBL/GenBank/DDBJ databases">
        <title>Phylogenetic study on the rhizospheric bacterium Ochrobactrum sp. A44.</title>
        <authorList>
            <person name="Krzyzanowska D.M."/>
            <person name="Ossowicki A."/>
            <person name="Rajewska M."/>
            <person name="Maciag T."/>
            <person name="Kaczynski Z."/>
            <person name="Czerwicka M."/>
            <person name="Jafra S."/>
        </authorList>
    </citation>
    <scope>NUCLEOTIDE SEQUENCE [LARGE SCALE GENOMIC DNA]</scope>
    <source>
        <strain evidence="4 5">DSM 7216</strain>
    </source>
</reference>
<name>A0A256G876_9HYPH</name>
<dbReference type="SUPFAM" id="SSF56801">
    <property type="entry name" value="Acetyl-CoA synthetase-like"/>
    <property type="match status" value="1"/>
</dbReference>
<keyword evidence="5" id="KW-1185">Reference proteome</keyword>
<dbReference type="Proteomes" id="UP000215590">
    <property type="component" value="Unassembled WGS sequence"/>
</dbReference>
<feature type="domain" description="AMP-dependent synthetase/ligase" evidence="2">
    <location>
        <begin position="33"/>
        <end position="402"/>
    </location>
</feature>
<evidence type="ECO:0000259" key="3">
    <source>
        <dbReference type="Pfam" id="PF13193"/>
    </source>
</evidence>
<protein>
    <submittedName>
        <fullName evidence="4">Benzoate-CoA ligase family protein</fullName>
    </submittedName>
</protein>
<dbReference type="Gene3D" id="3.40.50.12780">
    <property type="entry name" value="N-terminal domain of ligase-like"/>
    <property type="match status" value="1"/>
</dbReference>
<feature type="domain" description="AMP-binding enzyme C-terminal" evidence="3">
    <location>
        <begin position="452"/>
        <end position="530"/>
    </location>
</feature>
<dbReference type="RefSeq" id="WP_094504913.1">
    <property type="nucleotide sequence ID" value="NZ_JBHEEK010000028.1"/>
</dbReference>
<evidence type="ECO:0000256" key="1">
    <source>
        <dbReference type="ARBA" id="ARBA00022598"/>
    </source>
</evidence>
<gene>
    <name evidence="4" type="ORF">CEV31_0044</name>
</gene>
<keyword evidence="1 4" id="KW-0436">Ligase</keyword>
<dbReference type="Gene3D" id="3.30.300.30">
    <property type="match status" value="1"/>
</dbReference>